<evidence type="ECO:0000256" key="1">
    <source>
        <dbReference type="ARBA" id="ARBA00022801"/>
    </source>
</evidence>
<dbReference type="PANTHER" id="PTHR47331">
    <property type="entry name" value="PHD-TYPE DOMAIN-CONTAINING PROTEIN"/>
    <property type="match status" value="1"/>
</dbReference>
<keyword evidence="1" id="KW-0378">Hydrolase</keyword>
<proteinExistence type="predicted"/>
<dbReference type="GO" id="GO:0071897">
    <property type="term" value="P:DNA biosynthetic process"/>
    <property type="evidence" value="ECO:0007669"/>
    <property type="project" value="UniProtKB-ARBA"/>
</dbReference>
<dbReference type="PROSITE" id="PS50175">
    <property type="entry name" value="ASP_PROT_RETROV"/>
    <property type="match status" value="1"/>
</dbReference>
<dbReference type="Proteomes" id="UP000036403">
    <property type="component" value="Unassembled WGS sequence"/>
</dbReference>
<dbReference type="GO" id="GO:0006508">
    <property type="term" value="P:proteolysis"/>
    <property type="evidence" value="ECO:0007669"/>
    <property type="project" value="InterPro"/>
</dbReference>
<organism evidence="3 4">
    <name type="scientific">Lasius niger</name>
    <name type="common">Black garden ant</name>
    <dbReference type="NCBI Taxonomy" id="67767"/>
    <lineage>
        <taxon>Eukaryota</taxon>
        <taxon>Metazoa</taxon>
        <taxon>Ecdysozoa</taxon>
        <taxon>Arthropoda</taxon>
        <taxon>Hexapoda</taxon>
        <taxon>Insecta</taxon>
        <taxon>Pterygota</taxon>
        <taxon>Neoptera</taxon>
        <taxon>Endopterygota</taxon>
        <taxon>Hymenoptera</taxon>
        <taxon>Apocrita</taxon>
        <taxon>Aculeata</taxon>
        <taxon>Formicoidea</taxon>
        <taxon>Formicidae</taxon>
        <taxon>Formicinae</taxon>
        <taxon>Lasius</taxon>
        <taxon>Lasius</taxon>
    </lineage>
</organism>
<dbReference type="OrthoDB" id="7692148at2759"/>
<dbReference type="SUPFAM" id="SSF50630">
    <property type="entry name" value="Acid proteases"/>
    <property type="match status" value="1"/>
</dbReference>
<dbReference type="GO" id="GO:0004190">
    <property type="term" value="F:aspartic-type endopeptidase activity"/>
    <property type="evidence" value="ECO:0007669"/>
    <property type="project" value="InterPro"/>
</dbReference>
<dbReference type="InterPro" id="IPR021109">
    <property type="entry name" value="Peptidase_aspartic_dom_sf"/>
</dbReference>
<comment type="caution">
    <text evidence="3">The sequence shown here is derived from an EMBL/GenBank/DDBJ whole genome shotgun (WGS) entry which is preliminary data.</text>
</comment>
<feature type="domain" description="Peptidase A2" evidence="2">
    <location>
        <begin position="224"/>
        <end position="261"/>
    </location>
</feature>
<keyword evidence="4" id="KW-1185">Reference proteome</keyword>
<gene>
    <name evidence="3" type="ORF">RF55_15126</name>
</gene>
<dbReference type="STRING" id="67767.A0A0J7N010"/>
<dbReference type="PaxDb" id="67767-A0A0J7N010"/>
<dbReference type="AlphaFoldDB" id="A0A0J7N010"/>
<dbReference type="PANTHER" id="PTHR47331:SF1">
    <property type="entry name" value="GAG-LIKE PROTEIN"/>
    <property type="match status" value="1"/>
</dbReference>
<dbReference type="InterPro" id="IPR001995">
    <property type="entry name" value="Peptidase_A2_cat"/>
</dbReference>
<dbReference type="Gene3D" id="2.40.70.10">
    <property type="entry name" value="Acid Proteases"/>
    <property type="match status" value="1"/>
</dbReference>
<dbReference type="CDD" id="cd00303">
    <property type="entry name" value="retropepsin_like"/>
    <property type="match status" value="1"/>
</dbReference>
<evidence type="ECO:0000259" key="2">
    <source>
        <dbReference type="PROSITE" id="PS50175"/>
    </source>
</evidence>
<evidence type="ECO:0000313" key="3">
    <source>
        <dbReference type="EMBL" id="KMQ86020.1"/>
    </source>
</evidence>
<reference evidence="3 4" key="1">
    <citation type="submission" date="2015-04" db="EMBL/GenBank/DDBJ databases">
        <title>Lasius niger genome sequencing.</title>
        <authorList>
            <person name="Konorov E.A."/>
            <person name="Nikitin M.A."/>
            <person name="Kirill M.V."/>
            <person name="Chang P."/>
        </authorList>
    </citation>
    <scope>NUCLEOTIDE SEQUENCE [LARGE SCALE GENOMIC DNA]</scope>
    <source>
        <tissue evidence="3">Whole</tissue>
    </source>
</reference>
<evidence type="ECO:0000313" key="4">
    <source>
        <dbReference type="Proteomes" id="UP000036403"/>
    </source>
</evidence>
<dbReference type="EMBL" id="LBMM01012742">
    <property type="protein sequence ID" value="KMQ86020.1"/>
    <property type="molecule type" value="Genomic_DNA"/>
</dbReference>
<accession>A0A0J7N010</accession>
<dbReference type="SUPFAM" id="SSF56672">
    <property type="entry name" value="DNA/RNA polymerases"/>
    <property type="match status" value="1"/>
</dbReference>
<sequence>MKSESALRKILHGVSSTAGTLESIGRPINSSEDLFVFSIVELLDGRSRREWENGISDSPNPPTFVLLKRFLEHRLQTLEAIQPVKSESVANKSSESSSRAARTHHVQKREPGWCTLCKKDHALMVCDDYKSKMAHRRQLVDGNHFCANCLGKHKIADCPSKRLCSVCSEKHHTLLHDAFRKVPTEESAEKTSLVAHSSSQRISTVLLATARIRIVDRFRNIQEVRALIDQGSEATIITEKLAQRLRLPRRHTSIAVFGVGGQQTGVAKGSVSVSVWPRSGKNSVSASALILPRLTVYATSSDASPTEWSHIRGLDLADSNLASLDPIDVLLGTSTPASCSAISEVVLARPLGDASGSEKRFLREDNFRDLYKEFMTTYESMNHMSRAVAGNRTTRRICYLPHHGVLKKSSASTRLRVVFNGSWAVFSGTSLNEHLQVKKNLLPALTDVLLRWRWHRYVLADVEKMYRQIVVHEDDRDLQRIFWRSDINAEMSGFRLNTVTYGLACAPFLAVRTLQQLARDEAENF</sequence>
<name>A0A0J7N010_LASNI</name>
<dbReference type="InterPro" id="IPR043502">
    <property type="entry name" value="DNA/RNA_pol_sf"/>
</dbReference>
<protein>
    <submittedName>
        <fullName evidence="3">Bel12-ag transposon polyprotein</fullName>
    </submittedName>
</protein>